<dbReference type="CDD" id="cd07962">
    <property type="entry name" value="Anticodon_Ia_Val"/>
    <property type="match status" value="1"/>
</dbReference>
<evidence type="ECO:0000256" key="7">
    <source>
        <dbReference type="ARBA" id="ARBA00022741"/>
    </source>
</evidence>
<dbReference type="STRING" id="3075.A0A087SU01"/>
<dbReference type="eggNOG" id="KOG0432">
    <property type="taxonomic scope" value="Eukaryota"/>
</dbReference>
<keyword evidence="20" id="KW-1185">Reference proteome</keyword>
<dbReference type="GO" id="GO:0005524">
    <property type="term" value="F:ATP binding"/>
    <property type="evidence" value="ECO:0007669"/>
    <property type="project" value="UniProtKB-KW"/>
</dbReference>
<keyword evidence="6 14" id="KW-0436">Ligase</keyword>
<dbReference type="EMBL" id="KL662189">
    <property type="protein sequence ID" value="KFM29205.1"/>
    <property type="molecule type" value="Genomic_DNA"/>
</dbReference>
<evidence type="ECO:0000256" key="16">
    <source>
        <dbReference type="SAM" id="MobiDB-lite"/>
    </source>
</evidence>
<feature type="region of interest" description="Disordered" evidence="16">
    <location>
        <begin position="1"/>
        <end position="69"/>
    </location>
</feature>
<evidence type="ECO:0000256" key="3">
    <source>
        <dbReference type="ARBA" id="ARBA00005594"/>
    </source>
</evidence>
<dbReference type="GO" id="GO:0009791">
    <property type="term" value="P:post-embryonic development"/>
    <property type="evidence" value="ECO:0007669"/>
    <property type="project" value="UniProtKB-ARBA"/>
</dbReference>
<dbReference type="Proteomes" id="UP000028924">
    <property type="component" value="Unassembled WGS sequence"/>
</dbReference>
<dbReference type="Gene3D" id="1.10.287.380">
    <property type="entry name" value="Valyl-tRNA synthetase, C-terminal domain"/>
    <property type="match status" value="1"/>
</dbReference>
<dbReference type="InterPro" id="IPR013155">
    <property type="entry name" value="M/V/L/I-tRNA-synth_anticd-bd"/>
</dbReference>
<keyword evidence="8 14" id="KW-0067">ATP-binding</keyword>
<dbReference type="KEGG" id="apro:F751_1581"/>
<dbReference type="InterPro" id="IPR009008">
    <property type="entry name" value="Val/Leu/Ile-tRNA-synth_edit"/>
</dbReference>
<evidence type="ECO:0000256" key="1">
    <source>
        <dbReference type="ARBA" id="ARBA00004173"/>
    </source>
</evidence>
<keyword evidence="15" id="KW-0175">Coiled coil</keyword>
<evidence type="ECO:0000256" key="12">
    <source>
        <dbReference type="ARBA" id="ARBA00040837"/>
    </source>
</evidence>
<dbReference type="PROSITE" id="PS00178">
    <property type="entry name" value="AA_TRNA_LIGASE_I"/>
    <property type="match status" value="1"/>
</dbReference>
<dbReference type="PRINTS" id="PR00986">
    <property type="entry name" value="TRNASYNTHVAL"/>
</dbReference>
<dbReference type="SUPFAM" id="SSF52374">
    <property type="entry name" value="Nucleotidylyl transferase"/>
    <property type="match status" value="1"/>
</dbReference>
<evidence type="ECO:0000256" key="6">
    <source>
        <dbReference type="ARBA" id="ARBA00022598"/>
    </source>
</evidence>
<feature type="compositionally biased region" description="Low complexity" evidence="16">
    <location>
        <begin position="44"/>
        <end position="56"/>
    </location>
</feature>
<dbReference type="EC" id="6.1.1.9" evidence="4"/>
<dbReference type="SUPFAM" id="SSF47323">
    <property type="entry name" value="Anticodon-binding domain of a subclass of class I aminoacyl-tRNA synthetases"/>
    <property type="match status" value="1"/>
</dbReference>
<dbReference type="FunFam" id="3.40.50.620:FF:000078">
    <property type="entry name" value="Valine--tRNA ligase, mitochondrial"/>
    <property type="match status" value="1"/>
</dbReference>
<evidence type="ECO:0000256" key="4">
    <source>
        <dbReference type="ARBA" id="ARBA00013169"/>
    </source>
</evidence>
<evidence type="ECO:0000256" key="15">
    <source>
        <dbReference type="SAM" id="Coils"/>
    </source>
</evidence>
<comment type="subcellular location">
    <subcellularLocation>
        <location evidence="2">Cytoplasm</location>
    </subcellularLocation>
    <subcellularLocation>
        <location evidence="1">Mitochondrion</location>
    </subcellularLocation>
</comment>
<gene>
    <name evidence="19" type="ORF">F751_1581</name>
</gene>
<dbReference type="SUPFAM" id="SSF50677">
    <property type="entry name" value="ValRS/IleRS/LeuRS editing domain"/>
    <property type="match status" value="1"/>
</dbReference>
<dbReference type="PANTHER" id="PTHR11946">
    <property type="entry name" value="VALYL-TRNA SYNTHETASES"/>
    <property type="match status" value="1"/>
</dbReference>
<dbReference type="Pfam" id="PF00133">
    <property type="entry name" value="tRNA-synt_1"/>
    <property type="match status" value="1"/>
</dbReference>
<dbReference type="InterPro" id="IPR009080">
    <property type="entry name" value="tRNAsynth_Ia_anticodon-bd"/>
</dbReference>
<dbReference type="InterPro" id="IPR014729">
    <property type="entry name" value="Rossmann-like_a/b/a_fold"/>
</dbReference>
<dbReference type="Gene3D" id="1.10.730.10">
    <property type="entry name" value="Isoleucyl-tRNA Synthetase, Domain 1"/>
    <property type="match status" value="1"/>
</dbReference>
<dbReference type="InterPro" id="IPR037118">
    <property type="entry name" value="Val-tRNA_synth_C_sf"/>
</dbReference>
<keyword evidence="7 14" id="KW-0547">Nucleotide-binding</keyword>
<evidence type="ECO:0000259" key="18">
    <source>
        <dbReference type="Pfam" id="PF08264"/>
    </source>
</evidence>
<evidence type="ECO:0000313" key="20">
    <source>
        <dbReference type="Proteomes" id="UP000028924"/>
    </source>
</evidence>
<evidence type="ECO:0000313" key="19">
    <source>
        <dbReference type="EMBL" id="KFM29205.1"/>
    </source>
</evidence>
<accession>A0A087SU01</accession>
<dbReference type="PANTHER" id="PTHR11946:SF109">
    <property type="entry name" value="VALINE--TRNA LIGASE"/>
    <property type="match status" value="1"/>
</dbReference>
<dbReference type="GO" id="GO:0005739">
    <property type="term" value="C:mitochondrion"/>
    <property type="evidence" value="ECO:0007669"/>
    <property type="project" value="UniProtKB-SubCell"/>
</dbReference>
<dbReference type="NCBIfam" id="TIGR00422">
    <property type="entry name" value="valS"/>
    <property type="match status" value="1"/>
</dbReference>
<dbReference type="GO" id="GO:0004832">
    <property type="term" value="F:valine-tRNA ligase activity"/>
    <property type="evidence" value="ECO:0007669"/>
    <property type="project" value="UniProtKB-EC"/>
</dbReference>
<dbReference type="InterPro" id="IPR033705">
    <property type="entry name" value="Anticodon_Ia_Val"/>
</dbReference>
<evidence type="ECO:0000256" key="2">
    <source>
        <dbReference type="ARBA" id="ARBA00004496"/>
    </source>
</evidence>
<dbReference type="OrthoDB" id="629407at2759"/>
<dbReference type="Pfam" id="PF08264">
    <property type="entry name" value="Anticodon_1"/>
    <property type="match status" value="1"/>
</dbReference>
<evidence type="ECO:0000256" key="9">
    <source>
        <dbReference type="ARBA" id="ARBA00022917"/>
    </source>
</evidence>
<dbReference type="FunFam" id="3.90.740.10:FF:000005">
    <property type="entry name" value="Valine--tRNA ligase, mitochondrial"/>
    <property type="match status" value="1"/>
</dbReference>
<sequence>MTEAEAVQAATSAGPVDPEKAAKKAAKAAEKQAKKQKALDRAAAEAAKAAEGAPAGSSRRAKAKEEAEAKKAVEAAELAAWLEQARTTPKGSKKELPGKMPKGYDPKAVETAWYDWWEASRYFAASSDSCKPPFAMVIPPPNVTGSLHIGHALTLAIQDTLCRWRRMSGYEVCWVPGTDHAGIATQTVVERQLARETGQTRHDLGRAAFLDRVHDWVARHGDRILYQCRRLGASLDWDRRVFTMDAKLSAAVQEAFLRLHAQGLIYRDHRLVNWDCRLKTAVSDIEVDYVDVPGPTMLAVPGYTERVEFGVLTSFAYPLEGGEGEVVVATTRPETMFGDTAIAVHPEDPRYQALVGRHVVHPVNGRRLPIVADAELVDMAFGTGAVKITPAHDPNDFATGKRHGLEFVNVLDDDGRMNGNGTGEFAGMPRFAARVAIVDWLKARGLFRGAAPNPMRLGVCSRSSDVIEPVLKPQWWVACAGMAAAACEAVRTKAVRIVPAEFEATWFRWLENVRDWCISRQLWWGHRIPAYYVAWEGDEAGAPGAPSEDTSRWVVAASEAEALELAAARFPGRALRLTQDEDVLDTWFSSGLFPMSVFGWPGDSPDLRRFYPGALLETGHDILFFWVARMVMLGQQLMGEVPFKDVYLHSIVRDAQGRKMSKTLGNVIDPVNVIEGISLQDLHASLEGGNLEAAEVARAREGQVQNFPDGIEECGTDALRFALVAYSSQGRDVNLDIKRVVAYRHWCNKLWNAIRFAMLNLGEDYAPPAGPISHASLPFACRWVLSRLDAATAEVDRALSAYEFAAATTAVYAFWQYDLCDVFIELSKPVLAKGGAEAAEGSAELAATRTTLWTCLETGLRLLHPFMPYVTEELWHRLPRGGAPLPTPSVMLAEYPRASPDARDARAEADMAYLLAVVNRCRSLRADYGLTRERPALHVACADGSRRALLAASAVELATLTDSASAALLSAGEAPPPGCGVAVVDDATTLYLSLAGILDAGKEVEKLAKKEAEAAARIEALEKKMALLSYKERTPAEVKEADGERLAKAQAELESLRAAKADMQALA</sequence>
<dbReference type="FunFam" id="3.40.50.620:FF:000020">
    <property type="entry name" value="Valine--tRNA ligase, mitochondrial"/>
    <property type="match status" value="1"/>
</dbReference>
<evidence type="ECO:0000256" key="14">
    <source>
        <dbReference type="RuleBase" id="RU363035"/>
    </source>
</evidence>
<dbReference type="CDD" id="cd00817">
    <property type="entry name" value="ValRS_core"/>
    <property type="match status" value="1"/>
</dbReference>
<dbReference type="RefSeq" id="XP_011402258.1">
    <property type="nucleotide sequence ID" value="XM_011403956.1"/>
</dbReference>
<feature type="domain" description="Aminoacyl-tRNA synthetase class Ia" evidence="17">
    <location>
        <begin position="113"/>
        <end position="736"/>
    </location>
</feature>
<dbReference type="FunFam" id="1.10.730.10:FF:000009">
    <property type="entry name" value="Valine--tRNA ligase, mitochondrial"/>
    <property type="match status" value="1"/>
</dbReference>
<dbReference type="GO" id="GO:0048608">
    <property type="term" value="P:reproductive structure development"/>
    <property type="evidence" value="ECO:0007669"/>
    <property type="project" value="UniProtKB-ARBA"/>
</dbReference>
<keyword evidence="9 14" id="KW-0648">Protein biosynthesis</keyword>
<feature type="coiled-coil region" evidence="15">
    <location>
        <begin position="1004"/>
        <end position="1066"/>
    </location>
</feature>
<reference evidence="19 20" key="1">
    <citation type="journal article" date="2014" name="BMC Genomics">
        <title>Oil accumulation mechanisms of the oleaginous microalga Chlorella protothecoides revealed through its genome, transcriptomes, and proteomes.</title>
        <authorList>
            <person name="Gao C."/>
            <person name="Wang Y."/>
            <person name="Shen Y."/>
            <person name="Yan D."/>
            <person name="He X."/>
            <person name="Dai J."/>
            <person name="Wu Q."/>
        </authorList>
    </citation>
    <scope>NUCLEOTIDE SEQUENCE [LARGE SCALE GENOMIC DNA]</scope>
    <source>
        <strain evidence="19 20">0710</strain>
    </source>
</reference>
<dbReference type="InterPro" id="IPR002303">
    <property type="entry name" value="Valyl-tRNA_ligase"/>
</dbReference>
<evidence type="ECO:0000256" key="5">
    <source>
        <dbReference type="ARBA" id="ARBA00022490"/>
    </source>
</evidence>
<keyword evidence="5" id="KW-0963">Cytoplasm</keyword>
<comment type="catalytic activity">
    <reaction evidence="13">
        <text>tRNA(Val) + L-valine + ATP = L-valyl-tRNA(Val) + AMP + diphosphate</text>
        <dbReference type="Rhea" id="RHEA:10704"/>
        <dbReference type="Rhea" id="RHEA-COMP:9672"/>
        <dbReference type="Rhea" id="RHEA-COMP:9708"/>
        <dbReference type="ChEBI" id="CHEBI:30616"/>
        <dbReference type="ChEBI" id="CHEBI:33019"/>
        <dbReference type="ChEBI" id="CHEBI:57762"/>
        <dbReference type="ChEBI" id="CHEBI:78442"/>
        <dbReference type="ChEBI" id="CHEBI:78537"/>
        <dbReference type="ChEBI" id="CHEBI:456215"/>
        <dbReference type="EC" id="6.1.1.9"/>
    </reaction>
</comment>
<comment type="similarity">
    <text evidence="3 14">Belongs to the class-I aminoacyl-tRNA synthetase family.</text>
</comment>
<dbReference type="Gene3D" id="3.40.50.620">
    <property type="entry name" value="HUPs"/>
    <property type="match status" value="2"/>
</dbReference>
<dbReference type="NCBIfam" id="NF004349">
    <property type="entry name" value="PRK05729.1"/>
    <property type="match status" value="1"/>
</dbReference>
<keyword evidence="10 14" id="KW-0030">Aminoacyl-tRNA synthetase</keyword>
<dbReference type="GeneID" id="23612972"/>
<dbReference type="InterPro" id="IPR001412">
    <property type="entry name" value="aa-tRNA-synth_I_CS"/>
</dbReference>
<organism evidence="19 20">
    <name type="scientific">Auxenochlorella protothecoides</name>
    <name type="common">Green microalga</name>
    <name type="synonym">Chlorella protothecoides</name>
    <dbReference type="NCBI Taxonomy" id="3075"/>
    <lineage>
        <taxon>Eukaryota</taxon>
        <taxon>Viridiplantae</taxon>
        <taxon>Chlorophyta</taxon>
        <taxon>core chlorophytes</taxon>
        <taxon>Trebouxiophyceae</taxon>
        <taxon>Chlorellales</taxon>
        <taxon>Chlorellaceae</taxon>
        <taxon>Auxenochlorella</taxon>
    </lineage>
</organism>
<evidence type="ECO:0000256" key="10">
    <source>
        <dbReference type="ARBA" id="ARBA00023146"/>
    </source>
</evidence>
<dbReference type="AlphaFoldDB" id="A0A087SU01"/>
<dbReference type="GO" id="GO:0002161">
    <property type="term" value="F:aminoacyl-tRNA deacylase activity"/>
    <property type="evidence" value="ECO:0007669"/>
    <property type="project" value="InterPro"/>
</dbReference>
<protein>
    <recommendedName>
        <fullName evidence="12">Valine--tRNA ligase, mitochondrial</fullName>
        <ecNumber evidence="4">6.1.1.9</ecNumber>
    </recommendedName>
    <alternativeName>
        <fullName evidence="11">Valyl-tRNA synthetase</fullName>
    </alternativeName>
</protein>
<proteinExistence type="inferred from homology"/>
<evidence type="ECO:0000259" key="17">
    <source>
        <dbReference type="Pfam" id="PF00133"/>
    </source>
</evidence>
<evidence type="ECO:0000256" key="13">
    <source>
        <dbReference type="ARBA" id="ARBA00047552"/>
    </source>
</evidence>
<name>A0A087SU01_AUXPR</name>
<dbReference type="Gene3D" id="3.90.740.10">
    <property type="entry name" value="Valyl/Leucyl/Isoleucyl-tRNA synthetase, editing domain"/>
    <property type="match status" value="1"/>
</dbReference>
<feature type="compositionally biased region" description="Basic and acidic residues" evidence="16">
    <location>
        <begin position="17"/>
        <end position="43"/>
    </location>
</feature>
<dbReference type="GO" id="GO:0005829">
    <property type="term" value="C:cytosol"/>
    <property type="evidence" value="ECO:0007669"/>
    <property type="project" value="TreeGrafter"/>
</dbReference>
<dbReference type="HAMAP" id="MF_02004">
    <property type="entry name" value="Val_tRNA_synth_type1"/>
    <property type="match status" value="1"/>
</dbReference>
<dbReference type="InterPro" id="IPR002300">
    <property type="entry name" value="aa-tRNA-synth_Ia"/>
</dbReference>
<evidence type="ECO:0000256" key="11">
    <source>
        <dbReference type="ARBA" id="ARBA00029936"/>
    </source>
</evidence>
<dbReference type="GO" id="GO:0006438">
    <property type="term" value="P:valyl-tRNA aminoacylation"/>
    <property type="evidence" value="ECO:0007669"/>
    <property type="project" value="InterPro"/>
</dbReference>
<feature type="domain" description="Methionyl/Valyl/Leucyl/Isoleucyl-tRNA synthetase anticodon-binding" evidence="18">
    <location>
        <begin position="782"/>
        <end position="937"/>
    </location>
</feature>
<evidence type="ECO:0000256" key="8">
    <source>
        <dbReference type="ARBA" id="ARBA00022840"/>
    </source>
</evidence>